<evidence type="ECO:0000313" key="1">
    <source>
        <dbReference type="EMBL" id="OHV96203.1"/>
    </source>
</evidence>
<protein>
    <submittedName>
        <fullName evidence="1">Uncharacterized protein</fullName>
    </submittedName>
</protein>
<name>A0A1S1UAQ4_9BURK</name>
<reference evidence="1 2" key="1">
    <citation type="submission" date="2015-06" db="EMBL/GenBank/DDBJ databases">
        <title>Draft genome sequencing of a biphenyl-degrading bacterium, Janthinobacterium lividum MEG1.</title>
        <authorList>
            <person name="Shimodaira J."/>
            <person name="Hatta T."/>
        </authorList>
    </citation>
    <scope>NUCLEOTIDE SEQUENCE [LARGE SCALE GENOMIC DNA]</scope>
    <source>
        <strain evidence="1 2">MEG1</strain>
    </source>
</reference>
<gene>
    <name evidence="1" type="ORF">AKG95_15485</name>
</gene>
<dbReference type="Proteomes" id="UP000179840">
    <property type="component" value="Unassembled WGS sequence"/>
</dbReference>
<comment type="caution">
    <text evidence="1">The sequence shown here is derived from an EMBL/GenBank/DDBJ whole genome shotgun (WGS) entry which is preliminary data.</text>
</comment>
<sequence length="102" mass="11301">MEVILLLAKARFCSAHNFFSLKRSSGIPSNGYLSSTRKGFKRIENDRARCQAITEPRIVDDYSLADIDAVMRIKRAADNQVIANLQFVSSVGKILGLAVSVR</sequence>
<dbReference type="EMBL" id="LFKP01000008">
    <property type="protein sequence ID" value="OHV96203.1"/>
    <property type="molecule type" value="Genomic_DNA"/>
</dbReference>
<evidence type="ECO:0000313" key="2">
    <source>
        <dbReference type="Proteomes" id="UP000179840"/>
    </source>
</evidence>
<organism evidence="1 2">
    <name type="scientific">Janthinobacterium lividum</name>
    <dbReference type="NCBI Taxonomy" id="29581"/>
    <lineage>
        <taxon>Bacteria</taxon>
        <taxon>Pseudomonadati</taxon>
        <taxon>Pseudomonadota</taxon>
        <taxon>Betaproteobacteria</taxon>
        <taxon>Burkholderiales</taxon>
        <taxon>Oxalobacteraceae</taxon>
        <taxon>Janthinobacterium</taxon>
    </lineage>
</organism>
<accession>A0A1S1UAQ4</accession>
<dbReference type="AlphaFoldDB" id="A0A1S1UAQ4"/>
<proteinExistence type="predicted"/>